<evidence type="ECO:0000256" key="1">
    <source>
        <dbReference type="SAM" id="MobiDB-lite"/>
    </source>
</evidence>
<organism evidence="2">
    <name type="scientific">Anguilla anguilla</name>
    <name type="common">European freshwater eel</name>
    <name type="synonym">Muraena anguilla</name>
    <dbReference type="NCBI Taxonomy" id="7936"/>
    <lineage>
        <taxon>Eukaryota</taxon>
        <taxon>Metazoa</taxon>
        <taxon>Chordata</taxon>
        <taxon>Craniata</taxon>
        <taxon>Vertebrata</taxon>
        <taxon>Euteleostomi</taxon>
        <taxon>Actinopterygii</taxon>
        <taxon>Neopterygii</taxon>
        <taxon>Teleostei</taxon>
        <taxon>Anguilliformes</taxon>
        <taxon>Anguillidae</taxon>
        <taxon>Anguilla</taxon>
    </lineage>
</organism>
<evidence type="ECO:0000313" key="2">
    <source>
        <dbReference type="EMBL" id="JAH34100.1"/>
    </source>
</evidence>
<sequence>MPLSSSDAACQRESLDAGPVLSSL</sequence>
<proteinExistence type="predicted"/>
<reference evidence="2" key="1">
    <citation type="submission" date="2014-11" db="EMBL/GenBank/DDBJ databases">
        <authorList>
            <person name="Amaro Gonzalez C."/>
        </authorList>
    </citation>
    <scope>NUCLEOTIDE SEQUENCE</scope>
</reference>
<reference evidence="2" key="2">
    <citation type="journal article" date="2015" name="Fish Shellfish Immunol.">
        <title>Early steps in the European eel (Anguilla anguilla)-Vibrio vulnificus interaction in the gills: Role of the RtxA13 toxin.</title>
        <authorList>
            <person name="Callol A."/>
            <person name="Pajuelo D."/>
            <person name="Ebbesson L."/>
            <person name="Teles M."/>
            <person name="MacKenzie S."/>
            <person name="Amaro C."/>
        </authorList>
    </citation>
    <scope>NUCLEOTIDE SEQUENCE</scope>
</reference>
<dbReference type="AlphaFoldDB" id="A0A0E9S0C1"/>
<dbReference type="EMBL" id="GBXM01074477">
    <property type="protein sequence ID" value="JAH34100.1"/>
    <property type="molecule type" value="Transcribed_RNA"/>
</dbReference>
<name>A0A0E9S0C1_ANGAN</name>
<protein>
    <submittedName>
        <fullName evidence="2">Uncharacterized protein</fullName>
    </submittedName>
</protein>
<feature type="region of interest" description="Disordered" evidence="1">
    <location>
        <begin position="1"/>
        <end position="24"/>
    </location>
</feature>
<accession>A0A0E9S0C1</accession>